<evidence type="ECO:0000256" key="4">
    <source>
        <dbReference type="ARBA" id="ARBA00023008"/>
    </source>
</evidence>
<dbReference type="InterPro" id="IPR001117">
    <property type="entry name" value="Cu-oxidase_2nd"/>
</dbReference>
<dbReference type="SUPFAM" id="SSF49503">
    <property type="entry name" value="Cupredoxins"/>
    <property type="match status" value="2"/>
</dbReference>
<feature type="domain" description="Plastocyanin-like" evidence="5">
    <location>
        <begin position="122"/>
        <end position="258"/>
    </location>
</feature>
<dbReference type="Proteomes" id="UP000799757">
    <property type="component" value="Unassembled WGS sequence"/>
</dbReference>
<accession>A0A6A6WQ40</accession>
<dbReference type="Pfam" id="PF07732">
    <property type="entry name" value="Cu-oxidase_3"/>
    <property type="match status" value="1"/>
</dbReference>
<dbReference type="GO" id="GO:0005507">
    <property type="term" value="F:copper ion binding"/>
    <property type="evidence" value="ECO:0007669"/>
    <property type="project" value="InterPro"/>
</dbReference>
<keyword evidence="4" id="KW-0186">Copper</keyword>
<dbReference type="Pfam" id="PF00394">
    <property type="entry name" value="Cu-oxidase"/>
    <property type="match status" value="1"/>
</dbReference>
<dbReference type="OrthoDB" id="2121828at2759"/>
<comment type="similarity">
    <text evidence="1">Belongs to the multicopper oxidase family.</text>
</comment>
<gene>
    <name evidence="7" type="ORF">K505DRAFT_260338</name>
</gene>
<evidence type="ECO:0000313" key="7">
    <source>
        <dbReference type="EMBL" id="KAF2786222.1"/>
    </source>
</evidence>
<sequence>MISPDGTPKLAKLINKKYPGELIEACWGDTLVVSVKNSLKTNGTTIHWHGIRQLNSNQMDGVNGITQCPTANGETLVYKFKLTQYGHTWYHSHYSSQYSDGVAAPLLIHGPHSSNWTEEFPPIIVNDWIHKSAFEEFHKEIAGGTTADGKAILPQMDSILVGGVGKFNGSGSLYQQTFEAGKKYLIRIINGSTGLHFHFSLDNHIMTVVSMDFVPIKPYTTNSLSVGIGQRYGVIIEAKPTTKSSNGKYWIRTEYTDQNGCNTPLTGIPNPTTTDLDLQRTGIISYSDAGSGDPTTSRQPATVGCSDEPYASLSPIVEWNVTVPQNDVKGNTYEAGLDLSNRDKWHGAVNRWSITDTPMWLNMADPTILNLANTTWNPEYAVVKYDYNADKGFVYMVISSGPVSGSTNAIRKVPAQHPIHLHVSPRTS</sequence>
<name>A0A6A6WQ40_9PLEO</name>
<proteinExistence type="inferred from homology"/>
<dbReference type="EMBL" id="MU002514">
    <property type="protein sequence ID" value="KAF2786222.1"/>
    <property type="molecule type" value="Genomic_DNA"/>
</dbReference>
<keyword evidence="2" id="KW-0479">Metal-binding</keyword>
<evidence type="ECO:0000259" key="5">
    <source>
        <dbReference type="Pfam" id="PF00394"/>
    </source>
</evidence>
<dbReference type="InterPro" id="IPR008972">
    <property type="entry name" value="Cupredoxin"/>
</dbReference>
<evidence type="ECO:0000313" key="8">
    <source>
        <dbReference type="Proteomes" id="UP000799757"/>
    </source>
</evidence>
<feature type="domain" description="Plastocyanin-like" evidence="6">
    <location>
        <begin position="3"/>
        <end position="111"/>
    </location>
</feature>
<dbReference type="PANTHER" id="PTHR11709">
    <property type="entry name" value="MULTI-COPPER OXIDASE"/>
    <property type="match status" value="1"/>
</dbReference>
<organism evidence="7 8">
    <name type="scientific">Melanomma pulvis-pyrius CBS 109.77</name>
    <dbReference type="NCBI Taxonomy" id="1314802"/>
    <lineage>
        <taxon>Eukaryota</taxon>
        <taxon>Fungi</taxon>
        <taxon>Dikarya</taxon>
        <taxon>Ascomycota</taxon>
        <taxon>Pezizomycotina</taxon>
        <taxon>Dothideomycetes</taxon>
        <taxon>Pleosporomycetidae</taxon>
        <taxon>Pleosporales</taxon>
        <taxon>Melanommataceae</taxon>
        <taxon>Melanomma</taxon>
    </lineage>
</organism>
<dbReference type="CDD" id="cd13880">
    <property type="entry name" value="CuRO_2_MaLCC_like"/>
    <property type="match status" value="1"/>
</dbReference>
<evidence type="ECO:0000256" key="1">
    <source>
        <dbReference type="ARBA" id="ARBA00010609"/>
    </source>
</evidence>
<dbReference type="Gene3D" id="2.60.40.420">
    <property type="entry name" value="Cupredoxins - blue copper proteins"/>
    <property type="match status" value="3"/>
</dbReference>
<dbReference type="InterPro" id="IPR011707">
    <property type="entry name" value="Cu-oxidase-like_N"/>
</dbReference>
<dbReference type="GO" id="GO:0016491">
    <property type="term" value="F:oxidoreductase activity"/>
    <property type="evidence" value="ECO:0007669"/>
    <property type="project" value="UniProtKB-KW"/>
</dbReference>
<evidence type="ECO:0000256" key="2">
    <source>
        <dbReference type="ARBA" id="ARBA00022723"/>
    </source>
</evidence>
<reference evidence="7" key="1">
    <citation type="journal article" date="2020" name="Stud. Mycol.">
        <title>101 Dothideomycetes genomes: a test case for predicting lifestyles and emergence of pathogens.</title>
        <authorList>
            <person name="Haridas S."/>
            <person name="Albert R."/>
            <person name="Binder M."/>
            <person name="Bloem J."/>
            <person name="Labutti K."/>
            <person name="Salamov A."/>
            <person name="Andreopoulos B."/>
            <person name="Baker S."/>
            <person name="Barry K."/>
            <person name="Bills G."/>
            <person name="Bluhm B."/>
            <person name="Cannon C."/>
            <person name="Castanera R."/>
            <person name="Culley D."/>
            <person name="Daum C."/>
            <person name="Ezra D."/>
            <person name="Gonzalez J."/>
            <person name="Henrissat B."/>
            <person name="Kuo A."/>
            <person name="Liang C."/>
            <person name="Lipzen A."/>
            <person name="Lutzoni F."/>
            <person name="Magnuson J."/>
            <person name="Mondo S."/>
            <person name="Nolan M."/>
            <person name="Ohm R."/>
            <person name="Pangilinan J."/>
            <person name="Park H.-J."/>
            <person name="Ramirez L."/>
            <person name="Alfaro M."/>
            <person name="Sun H."/>
            <person name="Tritt A."/>
            <person name="Yoshinaga Y."/>
            <person name="Zwiers L.-H."/>
            <person name="Turgeon B."/>
            <person name="Goodwin S."/>
            <person name="Spatafora J."/>
            <person name="Crous P."/>
            <person name="Grigoriev I."/>
        </authorList>
    </citation>
    <scope>NUCLEOTIDE SEQUENCE</scope>
    <source>
        <strain evidence="7">CBS 109.77</strain>
    </source>
</reference>
<dbReference type="PANTHER" id="PTHR11709:SF71">
    <property type="entry name" value="OXIDOREDUCTASE TPCJ"/>
    <property type="match status" value="1"/>
</dbReference>
<dbReference type="InterPro" id="IPR045087">
    <property type="entry name" value="Cu-oxidase_fam"/>
</dbReference>
<keyword evidence="8" id="KW-1185">Reference proteome</keyword>
<protein>
    <submittedName>
        <fullName evidence="7">Multicopper oxidase</fullName>
    </submittedName>
</protein>
<evidence type="ECO:0000259" key="6">
    <source>
        <dbReference type="Pfam" id="PF07732"/>
    </source>
</evidence>
<keyword evidence="3" id="KW-0560">Oxidoreductase</keyword>
<evidence type="ECO:0000256" key="3">
    <source>
        <dbReference type="ARBA" id="ARBA00023002"/>
    </source>
</evidence>
<dbReference type="AlphaFoldDB" id="A0A6A6WQ40"/>